<evidence type="ECO:0000313" key="2">
    <source>
        <dbReference type="EMBL" id="MBG6140647.1"/>
    </source>
</evidence>
<comment type="caution">
    <text evidence="2">The sequence shown here is derived from an EMBL/GenBank/DDBJ whole genome shotgun (WGS) entry which is preliminary data.</text>
</comment>
<proteinExistence type="predicted"/>
<dbReference type="Gene3D" id="3.90.1200.10">
    <property type="match status" value="1"/>
</dbReference>
<name>A0A8J7GNX0_9ACTN</name>
<accession>A0A8J7GNX0</accession>
<dbReference type="Pfam" id="PF01636">
    <property type="entry name" value="APH"/>
    <property type="match status" value="1"/>
</dbReference>
<organism evidence="2 3">
    <name type="scientific">Longispora fulva</name>
    <dbReference type="NCBI Taxonomy" id="619741"/>
    <lineage>
        <taxon>Bacteria</taxon>
        <taxon>Bacillati</taxon>
        <taxon>Actinomycetota</taxon>
        <taxon>Actinomycetes</taxon>
        <taxon>Micromonosporales</taxon>
        <taxon>Micromonosporaceae</taxon>
        <taxon>Longispora</taxon>
    </lineage>
</organism>
<dbReference type="RefSeq" id="WP_197007174.1">
    <property type="nucleotide sequence ID" value="NZ_BONS01000005.1"/>
</dbReference>
<evidence type="ECO:0000313" key="3">
    <source>
        <dbReference type="Proteomes" id="UP000622552"/>
    </source>
</evidence>
<dbReference type="EMBL" id="JADOUF010000001">
    <property type="protein sequence ID" value="MBG6140647.1"/>
    <property type="molecule type" value="Genomic_DNA"/>
</dbReference>
<reference evidence="2" key="1">
    <citation type="submission" date="2020-11" db="EMBL/GenBank/DDBJ databases">
        <title>Sequencing the genomes of 1000 actinobacteria strains.</title>
        <authorList>
            <person name="Klenk H.-P."/>
        </authorList>
    </citation>
    <scope>NUCLEOTIDE SEQUENCE</scope>
    <source>
        <strain evidence="2">DSM 45356</strain>
    </source>
</reference>
<dbReference type="Proteomes" id="UP000622552">
    <property type="component" value="Unassembled WGS sequence"/>
</dbReference>
<dbReference type="InterPro" id="IPR011009">
    <property type="entry name" value="Kinase-like_dom_sf"/>
</dbReference>
<sequence>MSDLIPASVVADAVGSPAAVVVSCAAEPIPGSSGAATAGVTRLVGRAAVNGRERPFTLIRKQFRPVTTGRHAEAATDPRHWAYWRREPLAYQAALTGGPVSALPTGPGLTSPPCYGVLDDVVYLQDVTGPAESPRLAAARLGEWQATATVPAVPWLAGHQLAQRIAVSDLDWTRVDARPWLAALWARRHDLLAELRGVPGVLSHGDFHAGNLIAAGGATVVLDWGTLGTGPAGADLAHLALSTMDDTLVDAYLTGAAGRLDPREVLLGYRTTLALTGASRIHWMLSAGIPVPPGYEDLVRPADPHPGR</sequence>
<gene>
    <name evidence="2" type="ORF">IW245_006841</name>
</gene>
<dbReference type="AlphaFoldDB" id="A0A8J7GNX0"/>
<dbReference type="InterPro" id="IPR002575">
    <property type="entry name" value="Aminoglycoside_PTrfase"/>
</dbReference>
<keyword evidence="3" id="KW-1185">Reference proteome</keyword>
<protein>
    <recommendedName>
        <fullName evidence="1">Aminoglycoside phosphotransferase domain-containing protein</fullName>
    </recommendedName>
</protein>
<dbReference type="SUPFAM" id="SSF56112">
    <property type="entry name" value="Protein kinase-like (PK-like)"/>
    <property type="match status" value="1"/>
</dbReference>
<evidence type="ECO:0000259" key="1">
    <source>
        <dbReference type="Pfam" id="PF01636"/>
    </source>
</evidence>
<feature type="domain" description="Aminoglycoside phosphotransferase" evidence="1">
    <location>
        <begin position="161"/>
        <end position="257"/>
    </location>
</feature>